<dbReference type="GO" id="GO:0043190">
    <property type="term" value="C:ATP-binding cassette (ABC) transporter complex"/>
    <property type="evidence" value="ECO:0007669"/>
    <property type="project" value="InterPro"/>
</dbReference>
<proteinExistence type="predicted"/>
<dbReference type="eggNOG" id="COG1732">
    <property type="taxonomic scope" value="Bacteria"/>
</dbReference>
<comment type="caution">
    <text evidence="3">The sequence shown here is derived from an EMBL/GenBank/DDBJ whole genome shotgun (WGS) entry which is preliminary data.</text>
</comment>
<keyword evidence="1" id="KW-0732">Signal</keyword>
<feature type="signal peptide" evidence="1">
    <location>
        <begin position="1"/>
        <end position="21"/>
    </location>
</feature>
<dbReference type="RefSeq" id="WP_038132417.1">
    <property type="nucleotide sequence ID" value="NZ_AUNB01000054.1"/>
</dbReference>
<gene>
    <name evidence="3" type="ORF">DT23_17945</name>
</gene>
<accession>A0A074K0K4</accession>
<evidence type="ECO:0000256" key="1">
    <source>
        <dbReference type="SAM" id="SignalP"/>
    </source>
</evidence>
<dbReference type="STRING" id="1353528.DT23_17945"/>
<name>A0A074K0K4_9RHOB</name>
<evidence type="ECO:0000313" key="3">
    <source>
        <dbReference type="EMBL" id="KEO55097.1"/>
    </source>
</evidence>
<organism evidence="3 4">
    <name type="scientific">Thioclava indica</name>
    <dbReference type="NCBI Taxonomy" id="1353528"/>
    <lineage>
        <taxon>Bacteria</taxon>
        <taxon>Pseudomonadati</taxon>
        <taxon>Pseudomonadota</taxon>
        <taxon>Alphaproteobacteria</taxon>
        <taxon>Rhodobacterales</taxon>
        <taxon>Paracoccaceae</taxon>
        <taxon>Thioclava</taxon>
    </lineage>
</organism>
<dbReference type="OrthoDB" id="9781705at2"/>
<sequence length="302" mass="32138">MKLLRALAAAALFGAASMAHADDIVVSSKIDTEGALLGNIIYQVLENADLPVENRLQLGGTPIVRDAITTGQIDIYPEYTGNAAFFFNEADSDVWRDFDAGYKRAAKLDLKQNNIVWLTPAPANNTWSIAVRSDVAKANDLHTMSDLGKWIADGGKVKLAASTEFVNSPAALPAFEKTYGFTLAPNQLVQLSGGDTAATIAAAAQQTSGVNAAMVYGTDGAISAVGLKVMTDDKSVQPVYAPAPLVRKKVLDAHPEIKKLLDPVFAQLDLETLQDLNGRIQVNGEPAAEVAKSFLEQIGQLQ</sequence>
<dbReference type="InterPro" id="IPR007210">
    <property type="entry name" value="ABC_Gly_betaine_transp_sub-bd"/>
</dbReference>
<dbReference type="EMBL" id="AUNB01000054">
    <property type="protein sequence ID" value="KEO55097.1"/>
    <property type="molecule type" value="Genomic_DNA"/>
</dbReference>
<evidence type="ECO:0000313" key="4">
    <source>
        <dbReference type="Proteomes" id="UP000027471"/>
    </source>
</evidence>
<dbReference type="Gene3D" id="3.40.190.10">
    <property type="entry name" value="Periplasmic binding protein-like II"/>
    <property type="match status" value="1"/>
</dbReference>
<dbReference type="CDD" id="cd13616">
    <property type="entry name" value="PBP2_OsmF"/>
    <property type="match status" value="1"/>
</dbReference>
<dbReference type="SUPFAM" id="SSF53850">
    <property type="entry name" value="Periplasmic binding protein-like II"/>
    <property type="match status" value="1"/>
</dbReference>
<dbReference type="Proteomes" id="UP000027471">
    <property type="component" value="Unassembled WGS sequence"/>
</dbReference>
<feature type="chain" id="PRO_5001696843" description="ABC-type glycine betaine transport system substrate-binding domain-containing protein" evidence="1">
    <location>
        <begin position="22"/>
        <end position="302"/>
    </location>
</feature>
<dbReference type="Gene3D" id="3.40.190.120">
    <property type="entry name" value="Osmoprotection protein (prox), domain 2"/>
    <property type="match status" value="1"/>
</dbReference>
<dbReference type="AlphaFoldDB" id="A0A074K0K4"/>
<feature type="domain" description="ABC-type glycine betaine transport system substrate-binding" evidence="2">
    <location>
        <begin position="23"/>
        <end position="297"/>
    </location>
</feature>
<evidence type="ECO:0000259" key="2">
    <source>
        <dbReference type="Pfam" id="PF04069"/>
    </source>
</evidence>
<reference evidence="3 4" key="1">
    <citation type="journal article" date="2015" name="Antonie Van Leeuwenhoek">
        <title>Thioclava indica sp. nov., isolated from surface seawater of the Indian Ocean.</title>
        <authorList>
            <person name="Liu Y."/>
            <person name="Lai Q."/>
            <person name="Du J."/>
            <person name="Xu H."/>
            <person name="Jiang L."/>
            <person name="Shao Z."/>
        </authorList>
    </citation>
    <scope>NUCLEOTIDE SEQUENCE [LARGE SCALE GENOMIC DNA]</scope>
    <source>
        <strain evidence="3 4">DT23-4</strain>
    </source>
</reference>
<keyword evidence="4" id="KW-1185">Reference proteome</keyword>
<protein>
    <recommendedName>
        <fullName evidence="2">ABC-type glycine betaine transport system substrate-binding domain-containing protein</fullName>
    </recommendedName>
</protein>
<dbReference type="GO" id="GO:0022857">
    <property type="term" value="F:transmembrane transporter activity"/>
    <property type="evidence" value="ECO:0007669"/>
    <property type="project" value="InterPro"/>
</dbReference>
<dbReference type="Pfam" id="PF04069">
    <property type="entry name" value="OpuAC"/>
    <property type="match status" value="1"/>
</dbReference>